<evidence type="ECO:0000256" key="11">
    <source>
        <dbReference type="ARBA" id="ARBA00023128"/>
    </source>
</evidence>
<dbReference type="InterPro" id="IPR027246">
    <property type="entry name" value="Porin_Euk/Tom40"/>
</dbReference>
<evidence type="ECO:0000256" key="4">
    <source>
        <dbReference type="ARBA" id="ARBA00022452"/>
    </source>
</evidence>
<dbReference type="CDD" id="cd07305">
    <property type="entry name" value="Porin3_Tom40"/>
    <property type="match status" value="1"/>
</dbReference>
<evidence type="ECO:0000256" key="10">
    <source>
        <dbReference type="ARBA" id="ARBA00023114"/>
    </source>
</evidence>
<proteinExistence type="inferred from homology"/>
<keyword evidence="10" id="KW-0626">Porin</keyword>
<gene>
    <name evidence="15" type="ORF">MTR67_029450</name>
</gene>
<accession>A0AAF0R833</accession>
<dbReference type="AlphaFoldDB" id="A0AAF0R833"/>
<evidence type="ECO:0000256" key="5">
    <source>
        <dbReference type="ARBA" id="ARBA00022692"/>
    </source>
</evidence>
<keyword evidence="8" id="KW-0007">Acetylation</keyword>
<keyword evidence="4" id="KW-1134">Transmembrane beta strand</keyword>
<evidence type="ECO:0000256" key="8">
    <source>
        <dbReference type="ARBA" id="ARBA00022990"/>
    </source>
</evidence>
<dbReference type="GO" id="GO:0046930">
    <property type="term" value="C:pore complex"/>
    <property type="evidence" value="ECO:0007669"/>
    <property type="project" value="UniProtKB-KW"/>
</dbReference>
<evidence type="ECO:0000256" key="9">
    <source>
        <dbReference type="ARBA" id="ARBA00023065"/>
    </source>
</evidence>
<evidence type="ECO:0000313" key="16">
    <source>
        <dbReference type="Proteomes" id="UP001234989"/>
    </source>
</evidence>
<dbReference type="GO" id="GO:0006811">
    <property type="term" value="P:monoatomic ion transport"/>
    <property type="evidence" value="ECO:0007669"/>
    <property type="project" value="UniProtKB-KW"/>
</dbReference>
<keyword evidence="16" id="KW-1185">Reference proteome</keyword>
<keyword evidence="7" id="KW-0653">Protein transport</keyword>
<dbReference type="GO" id="GO:0008320">
    <property type="term" value="F:protein transmembrane transporter activity"/>
    <property type="evidence" value="ECO:0007669"/>
    <property type="project" value="InterPro"/>
</dbReference>
<evidence type="ECO:0008006" key="17">
    <source>
        <dbReference type="Google" id="ProtNLM"/>
    </source>
</evidence>
<dbReference type="GO" id="GO:0030150">
    <property type="term" value="P:protein import into mitochondrial matrix"/>
    <property type="evidence" value="ECO:0007669"/>
    <property type="project" value="InterPro"/>
</dbReference>
<evidence type="ECO:0000256" key="13">
    <source>
        <dbReference type="ARBA" id="ARBA00058612"/>
    </source>
</evidence>
<dbReference type="GO" id="GO:0005741">
    <property type="term" value="C:mitochondrial outer membrane"/>
    <property type="evidence" value="ECO:0007669"/>
    <property type="project" value="UniProtKB-SubCell"/>
</dbReference>
<organism evidence="15 16">
    <name type="scientific">Solanum verrucosum</name>
    <dbReference type="NCBI Taxonomy" id="315347"/>
    <lineage>
        <taxon>Eukaryota</taxon>
        <taxon>Viridiplantae</taxon>
        <taxon>Streptophyta</taxon>
        <taxon>Embryophyta</taxon>
        <taxon>Tracheophyta</taxon>
        <taxon>Spermatophyta</taxon>
        <taxon>Magnoliopsida</taxon>
        <taxon>eudicotyledons</taxon>
        <taxon>Gunneridae</taxon>
        <taxon>Pentapetalae</taxon>
        <taxon>asterids</taxon>
        <taxon>lamiids</taxon>
        <taxon>Solanales</taxon>
        <taxon>Solanaceae</taxon>
        <taxon>Solanoideae</taxon>
        <taxon>Solaneae</taxon>
        <taxon>Solanum</taxon>
    </lineage>
</organism>
<dbReference type="InterPro" id="IPR023614">
    <property type="entry name" value="Porin_dom_sf"/>
</dbReference>
<sequence>MATLIPPSATDSPAGSKPTVTEPEKVDYFNLPCPIPYEEIHREALMSLKPELFEGMRFDFTRGLNQRFSLSHSVFMGPTELPTQSTDVVKIPTAHYEFGANFMDPKMMLFGRVMTDGRVNARLRCELSENLAMKANGQLTGEPHMSHGMVNFDYKGKDYRTQFQLGNGALFGASYIQSVTPHLSLGGEVFWAGQHRKSGIGYAARYNTDKMVATGQVASTGMVALGYVQKVSDKVSLASDFMYNYMSRDVTASVGYDYILRQDDVNILIPFCKDSLTTTSSVSMLCKDDPCAYCCRLRGKIDSNGCAAAFLEERLNMGLNFILSAEIDHKKKDYKFGFGLTVGE</sequence>
<evidence type="ECO:0000256" key="14">
    <source>
        <dbReference type="SAM" id="MobiDB-lite"/>
    </source>
</evidence>
<evidence type="ECO:0000256" key="6">
    <source>
        <dbReference type="ARBA" id="ARBA00022787"/>
    </source>
</evidence>
<keyword evidence="9" id="KW-0406">Ion transport</keyword>
<dbReference type="GO" id="GO:0015288">
    <property type="term" value="F:porin activity"/>
    <property type="evidence" value="ECO:0007669"/>
    <property type="project" value="UniProtKB-KW"/>
</dbReference>
<dbReference type="FunFam" id="2.40.160.10:FF:000010">
    <property type="entry name" value="Mitochondrial import receptor subunit TOM40-1"/>
    <property type="match status" value="1"/>
</dbReference>
<dbReference type="PANTHER" id="PTHR10802">
    <property type="entry name" value="MITOCHONDRIAL IMPORT RECEPTOR SUBUNIT TOM40"/>
    <property type="match status" value="1"/>
</dbReference>
<evidence type="ECO:0000256" key="3">
    <source>
        <dbReference type="ARBA" id="ARBA00022448"/>
    </source>
</evidence>
<protein>
    <recommendedName>
        <fullName evidence="17">Mitochondrial import receptor subunit TOM40-1</fullName>
    </recommendedName>
</protein>
<evidence type="ECO:0000256" key="1">
    <source>
        <dbReference type="ARBA" id="ARBA00004374"/>
    </source>
</evidence>
<evidence type="ECO:0000256" key="12">
    <source>
        <dbReference type="ARBA" id="ARBA00023136"/>
    </source>
</evidence>
<dbReference type="Gene3D" id="2.40.160.10">
    <property type="entry name" value="Porin"/>
    <property type="match status" value="2"/>
</dbReference>
<dbReference type="Pfam" id="PF01459">
    <property type="entry name" value="Porin_3"/>
    <property type="match status" value="2"/>
</dbReference>
<reference evidence="15" key="1">
    <citation type="submission" date="2023-08" db="EMBL/GenBank/DDBJ databases">
        <title>A de novo genome assembly of Solanum verrucosum Schlechtendal, a Mexican diploid species geographically isolated from the other diploid A-genome species in potato relatives.</title>
        <authorList>
            <person name="Hosaka K."/>
        </authorList>
    </citation>
    <scope>NUCLEOTIDE SEQUENCE</scope>
    <source>
        <tissue evidence="15">Young leaves</tissue>
    </source>
</reference>
<evidence type="ECO:0000256" key="2">
    <source>
        <dbReference type="ARBA" id="ARBA00010510"/>
    </source>
</evidence>
<dbReference type="Proteomes" id="UP001234989">
    <property type="component" value="Chromosome 6"/>
</dbReference>
<comment type="subcellular location">
    <subcellularLocation>
        <location evidence="1">Mitochondrion outer membrane</location>
        <topology evidence="1">Multi-pass membrane protein</topology>
    </subcellularLocation>
</comment>
<feature type="region of interest" description="Disordered" evidence="14">
    <location>
        <begin position="1"/>
        <end position="23"/>
    </location>
</feature>
<dbReference type="EMBL" id="CP133617">
    <property type="protein sequence ID" value="WMV36065.1"/>
    <property type="molecule type" value="Genomic_DNA"/>
</dbReference>
<name>A0AAF0R833_SOLVR</name>
<evidence type="ECO:0000256" key="7">
    <source>
        <dbReference type="ARBA" id="ARBA00022927"/>
    </source>
</evidence>
<evidence type="ECO:0000313" key="15">
    <source>
        <dbReference type="EMBL" id="WMV36065.1"/>
    </source>
</evidence>
<keyword evidence="6" id="KW-1000">Mitochondrion outer membrane</keyword>
<comment type="similarity">
    <text evidence="2">Belongs to the Tom40 family.</text>
</comment>
<keyword evidence="11" id="KW-0496">Mitochondrion</keyword>
<keyword evidence="5" id="KW-0812">Transmembrane</keyword>
<keyword evidence="12" id="KW-0472">Membrane</keyword>
<comment type="function">
    <text evidence="13">Central component of the receptor complex responsible for the recognition and translocation of cytosolically synthesized mitochondrial preproteins. Together with TOM22 functions as the transit peptide receptor at the surface of the mitochondrion outer membrane and facilitates the movement of preproteins into the translocation pore. Directly involved in the pore formation.</text>
</comment>
<keyword evidence="3" id="KW-0813">Transport</keyword>
<dbReference type="InterPro" id="IPR037930">
    <property type="entry name" value="Tom40"/>
</dbReference>